<dbReference type="InterPro" id="IPR012227">
    <property type="entry name" value="TNF_rcpt-assoc_TRAF_met"/>
</dbReference>
<dbReference type="InterPro" id="IPR002083">
    <property type="entry name" value="MATH/TRAF_dom"/>
</dbReference>
<feature type="domain" description="TRAF-type" evidence="10">
    <location>
        <begin position="64"/>
        <end position="112"/>
    </location>
</feature>
<accession>T1IJI5</accession>
<protein>
    <recommendedName>
        <fullName evidence="13">MATH domain-containing protein</fullName>
    </recommendedName>
</protein>
<dbReference type="PANTHER" id="PTHR10131:SF94">
    <property type="entry name" value="TNF RECEPTOR-ASSOCIATED FACTOR 4"/>
    <property type="match status" value="1"/>
</dbReference>
<dbReference type="GO" id="GO:0005737">
    <property type="term" value="C:cytoplasm"/>
    <property type="evidence" value="ECO:0007669"/>
    <property type="project" value="UniProtKB-SubCell"/>
</dbReference>
<dbReference type="GO" id="GO:0007165">
    <property type="term" value="P:signal transduction"/>
    <property type="evidence" value="ECO:0007669"/>
    <property type="project" value="InterPro"/>
</dbReference>
<dbReference type="SUPFAM" id="SSF49599">
    <property type="entry name" value="TRAF domain-like"/>
    <property type="match status" value="2"/>
</dbReference>
<dbReference type="STRING" id="126957.T1IJI5"/>
<dbReference type="HOGENOM" id="CLU_037167_1_1_1"/>
<keyword evidence="6 7" id="KW-0862">Zinc</keyword>
<reference evidence="12" key="1">
    <citation type="submission" date="2011-05" db="EMBL/GenBank/DDBJ databases">
        <authorList>
            <person name="Richards S.R."/>
            <person name="Qu J."/>
            <person name="Jiang H."/>
            <person name="Jhangiani S.N."/>
            <person name="Agravi P."/>
            <person name="Goodspeed R."/>
            <person name="Gross S."/>
            <person name="Mandapat C."/>
            <person name="Jackson L."/>
            <person name="Mathew T."/>
            <person name="Pu L."/>
            <person name="Thornton R."/>
            <person name="Saada N."/>
            <person name="Wilczek-Boney K.B."/>
            <person name="Lee S."/>
            <person name="Kovar C."/>
            <person name="Wu Y."/>
            <person name="Scherer S.E."/>
            <person name="Worley K.C."/>
            <person name="Muzny D.M."/>
            <person name="Gibbs R."/>
        </authorList>
    </citation>
    <scope>NUCLEOTIDE SEQUENCE</scope>
    <source>
        <strain evidence="12">Brora</strain>
    </source>
</reference>
<dbReference type="SMART" id="SM00061">
    <property type="entry name" value="MATH"/>
    <property type="match status" value="1"/>
</dbReference>
<dbReference type="EMBL" id="JH430294">
    <property type="status" value="NOT_ANNOTATED_CDS"/>
    <property type="molecule type" value="Genomic_DNA"/>
</dbReference>
<feature type="coiled-coil region" evidence="8">
    <location>
        <begin position="199"/>
        <end position="275"/>
    </location>
</feature>
<feature type="zinc finger region" description="TRAF-type" evidence="7">
    <location>
        <begin position="64"/>
        <end position="112"/>
    </location>
</feature>
<feature type="coiled-coil region" evidence="8">
    <location>
        <begin position="308"/>
        <end position="373"/>
    </location>
</feature>
<dbReference type="PANTHER" id="PTHR10131">
    <property type="entry name" value="TNF RECEPTOR ASSOCIATED FACTOR"/>
    <property type="match status" value="1"/>
</dbReference>
<evidence type="ECO:0000313" key="11">
    <source>
        <dbReference type="EnsemblMetazoa" id="SMAR001054-PA"/>
    </source>
</evidence>
<dbReference type="GO" id="GO:0008270">
    <property type="term" value="F:zinc ion binding"/>
    <property type="evidence" value="ECO:0007669"/>
    <property type="project" value="UniProtKB-KW"/>
</dbReference>
<sequence>MDSVLITCFKCDAKNLLPVQQLSGDVYCQRCGRGLHQKAGIDSHLQEELCSYCNRSVDPDKIKSHNDFCDMFPINCSFCNRKFIRQTMNVHERECDRNLRWCKYSPMGCQFQGTQLETEKHEVGNFHVELMMKLLLNLQTEQSSNATVLARSLNELMSLKDDNARRNSSAGVECQDVILQQNECFIKMKVKQDNMEEIIRKQEMEINSCKLEYDEMEETIRKQEMEINLCKQKMDELMTQNSQWKHEYGLVKDMFGQQSKEVQKLEESLTALTKQQTEQCDKVENHENTLNAVITANNQLTKSVAEDKKFLSDKMDDLSRKQKGLEDDLARDKDKLDKNCTLQKEMRQKLGKLENNCNQQNETRKKVDEMELECRNKCSSFEYVWKVENFARVQQSMKSGTKTDVFSDPFYSSEFGYKMRLQLYPNGNGVGMGTHLSIFLQVMKGPHDAVLKWPIEYRASFSVLDQSTHQVHLTYTLEYDLIKFREDYAKPIDEFNTGLGFSTFISLDVLKPLYLVDDAIFFKVEVKITL</sequence>
<keyword evidence="3 7" id="KW-0479">Metal-binding</keyword>
<proteinExistence type="predicted"/>
<dbReference type="PROSITE" id="PS50144">
    <property type="entry name" value="MATH"/>
    <property type="match status" value="1"/>
</dbReference>
<evidence type="ECO:0000256" key="3">
    <source>
        <dbReference type="ARBA" id="ARBA00022723"/>
    </source>
</evidence>
<dbReference type="Gene3D" id="3.30.40.10">
    <property type="entry name" value="Zinc/RING finger domain, C3HC4 (zinc finger)"/>
    <property type="match status" value="1"/>
</dbReference>
<dbReference type="GO" id="GO:0042981">
    <property type="term" value="P:regulation of apoptotic process"/>
    <property type="evidence" value="ECO:0007669"/>
    <property type="project" value="InterPro"/>
</dbReference>
<keyword evidence="5 7" id="KW-0863">Zinc-finger</keyword>
<evidence type="ECO:0000256" key="6">
    <source>
        <dbReference type="ARBA" id="ARBA00022833"/>
    </source>
</evidence>
<feature type="domain" description="MATH" evidence="9">
    <location>
        <begin position="380"/>
        <end position="526"/>
    </location>
</feature>
<evidence type="ECO:0000259" key="10">
    <source>
        <dbReference type="PROSITE" id="PS50145"/>
    </source>
</evidence>
<dbReference type="InterPro" id="IPR001293">
    <property type="entry name" value="Znf_TRAF"/>
</dbReference>
<evidence type="ECO:0000256" key="1">
    <source>
        <dbReference type="ARBA" id="ARBA00004496"/>
    </source>
</evidence>
<dbReference type="Proteomes" id="UP000014500">
    <property type="component" value="Unassembled WGS sequence"/>
</dbReference>
<reference evidence="11" key="2">
    <citation type="submission" date="2015-02" db="UniProtKB">
        <authorList>
            <consortium name="EnsemblMetazoa"/>
        </authorList>
    </citation>
    <scope>IDENTIFICATION</scope>
</reference>
<dbReference type="GO" id="GO:0043122">
    <property type="term" value="P:regulation of canonical NF-kappaB signal transduction"/>
    <property type="evidence" value="ECO:0007669"/>
    <property type="project" value="TreeGrafter"/>
</dbReference>
<evidence type="ECO:0000256" key="8">
    <source>
        <dbReference type="SAM" id="Coils"/>
    </source>
</evidence>
<dbReference type="PIRSF" id="PIRSF015614">
    <property type="entry name" value="TRAF"/>
    <property type="match status" value="1"/>
</dbReference>
<evidence type="ECO:0000256" key="7">
    <source>
        <dbReference type="PROSITE-ProRule" id="PRU00207"/>
    </source>
</evidence>
<dbReference type="AlphaFoldDB" id="T1IJI5"/>
<evidence type="ECO:0000256" key="2">
    <source>
        <dbReference type="ARBA" id="ARBA00022490"/>
    </source>
</evidence>
<evidence type="ECO:0000256" key="4">
    <source>
        <dbReference type="ARBA" id="ARBA00022737"/>
    </source>
</evidence>
<dbReference type="PhylomeDB" id="T1IJI5"/>
<name>T1IJI5_STRMM</name>
<evidence type="ECO:0000313" key="12">
    <source>
        <dbReference type="Proteomes" id="UP000014500"/>
    </source>
</evidence>
<dbReference type="OMA" id="CVHAVIR"/>
<keyword evidence="8" id="KW-0175">Coiled coil</keyword>
<keyword evidence="2" id="KW-0963">Cytoplasm</keyword>
<dbReference type="Gene3D" id="2.60.210.10">
    <property type="entry name" value="Apoptosis, Tumor Necrosis Factor Receptor Associated Protein 2, Chain A"/>
    <property type="match status" value="1"/>
</dbReference>
<evidence type="ECO:0008006" key="13">
    <source>
        <dbReference type="Google" id="ProtNLM"/>
    </source>
</evidence>
<dbReference type="eggNOG" id="KOG0297">
    <property type="taxonomic scope" value="Eukaryota"/>
</dbReference>
<evidence type="ECO:0000259" key="9">
    <source>
        <dbReference type="PROSITE" id="PS50144"/>
    </source>
</evidence>
<dbReference type="PROSITE" id="PS50145">
    <property type="entry name" value="ZF_TRAF"/>
    <property type="match status" value="1"/>
</dbReference>
<keyword evidence="12" id="KW-1185">Reference proteome</keyword>
<keyword evidence="4" id="KW-0677">Repeat</keyword>
<organism evidence="11 12">
    <name type="scientific">Strigamia maritima</name>
    <name type="common">European centipede</name>
    <name type="synonym">Geophilus maritimus</name>
    <dbReference type="NCBI Taxonomy" id="126957"/>
    <lineage>
        <taxon>Eukaryota</taxon>
        <taxon>Metazoa</taxon>
        <taxon>Ecdysozoa</taxon>
        <taxon>Arthropoda</taxon>
        <taxon>Myriapoda</taxon>
        <taxon>Chilopoda</taxon>
        <taxon>Pleurostigmophora</taxon>
        <taxon>Geophilomorpha</taxon>
        <taxon>Linotaeniidae</taxon>
        <taxon>Strigamia</taxon>
    </lineage>
</organism>
<dbReference type="InterPro" id="IPR008974">
    <property type="entry name" value="TRAF-like"/>
</dbReference>
<dbReference type="Pfam" id="PF22486">
    <property type="entry name" value="MATH_2"/>
    <property type="match status" value="1"/>
</dbReference>
<dbReference type="EnsemblMetazoa" id="SMAR001054-RA">
    <property type="protein sequence ID" value="SMAR001054-PA"/>
    <property type="gene ID" value="SMAR001054"/>
</dbReference>
<evidence type="ECO:0000256" key="5">
    <source>
        <dbReference type="ARBA" id="ARBA00022771"/>
    </source>
</evidence>
<dbReference type="InterPro" id="IPR013083">
    <property type="entry name" value="Znf_RING/FYVE/PHD"/>
</dbReference>
<comment type="subcellular location">
    <subcellularLocation>
        <location evidence="1">Cytoplasm</location>
    </subcellularLocation>
</comment>